<dbReference type="EMBL" id="QYUL01000002">
    <property type="protein sequence ID" value="RJF81429.1"/>
    <property type="molecule type" value="Genomic_DNA"/>
</dbReference>
<dbReference type="RefSeq" id="WP_119831518.1">
    <property type="nucleotide sequence ID" value="NZ_QYUL01000002.1"/>
</dbReference>
<comment type="caution">
    <text evidence="2">The sequence shown here is derived from an EMBL/GenBank/DDBJ whole genome shotgun (WGS) entry which is preliminary data.</text>
</comment>
<dbReference type="InterPro" id="IPR000523">
    <property type="entry name" value="Mg_chelatse_chII-like_cat_dom"/>
</dbReference>
<dbReference type="AlphaFoldDB" id="A0A418VWC3"/>
<dbReference type="Proteomes" id="UP000283458">
    <property type="component" value="Unassembled WGS sequence"/>
</dbReference>
<feature type="domain" description="Magnesium chelatase ChlI-like catalytic" evidence="1">
    <location>
        <begin position="4"/>
        <end position="33"/>
    </location>
</feature>
<protein>
    <recommendedName>
        <fullName evidence="1">Magnesium chelatase ChlI-like catalytic domain-containing protein</fullName>
    </recommendedName>
</protein>
<proteinExistence type="predicted"/>
<keyword evidence="3" id="KW-1185">Reference proteome</keyword>
<gene>
    <name evidence="2" type="ORF">D3877_14800</name>
</gene>
<evidence type="ECO:0000313" key="3">
    <source>
        <dbReference type="Proteomes" id="UP000283458"/>
    </source>
</evidence>
<evidence type="ECO:0000313" key="2">
    <source>
        <dbReference type="EMBL" id="RJF81429.1"/>
    </source>
</evidence>
<dbReference type="GO" id="GO:0005524">
    <property type="term" value="F:ATP binding"/>
    <property type="evidence" value="ECO:0007669"/>
    <property type="project" value="InterPro"/>
</dbReference>
<sequence>MPPDLRDVKGTETAKRAVEVAAAESRNPLMIGAISEVRRLCVC</sequence>
<organism evidence="2 3">
    <name type="scientific">Azospirillum cavernae</name>
    <dbReference type="NCBI Taxonomy" id="2320860"/>
    <lineage>
        <taxon>Bacteria</taxon>
        <taxon>Pseudomonadati</taxon>
        <taxon>Pseudomonadota</taxon>
        <taxon>Alphaproteobacteria</taxon>
        <taxon>Rhodospirillales</taxon>
        <taxon>Azospirillaceae</taxon>
        <taxon>Azospirillum</taxon>
    </lineage>
</organism>
<accession>A0A418VWC3</accession>
<evidence type="ECO:0000259" key="1">
    <source>
        <dbReference type="Pfam" id="PF01078"/>
    </source>
</evidence>
<reference evidence="2 3" key="1">
    <citation type="submission" date="2018-09" db="EMBL/GenBank/DDBJ databases">
        <authorList>
            <person name="Zhu H."/>
        </authorList>
    </citation>
    <scope>NUCLEOTIDE SEQUENCE [LARGE SCALE GENOMIC DNA]</scope>
    <source>
        <strain evidence="2 3">K2W22B-5</strain>
    </source>
</reference>
<dbReference type="Pfam" id="PF01078">
    <property type="entry name" value="Mg_chelatase"/>
    <property type="match status" value="1"/>
</dbReference>
<name>A0A418VWC3_9PROT</name>